<evidence type="ECO:0000313" key="2">
    <source>
        <dbReference type="Proteomes" id="UP000006175"/>
    </source>
</evidence>
<dbReference type="RefSeq" id="WP_014767483.1">
    <property type="nucleotide sequence ID" value="NC_018001.1"/>
</dbReference>
<keyword evidence="2" id="KW-1185">Reference proteome</keyword>
<accession>I3XRK8</accession>
<dbReference type="KEGG" id="dfd:Desfe_0683"/>
<dbReference type="HOGENOM" id="CLU_1902023_0_0_2"/>
<dbReference type="OrthoDB" id="18624at2157"/>
<dbReference type="AlphaFoldDB" id="I3XRK8"/>
<name>I3XRK8_DESAM</name>
<dbReference type="EMBL" id="CP003321">
    <property type="protein sequence ID" value="AFL66582.1"/>
    <property type="molecule type" value="Genomic_DNA"/>
</dbReference>
<dbReference type="Proteomes" id="UP000006175">
    <property type="component" value="Chromosome"/>
</dbReference>
<organism evidence="1 2">
    <name type="scientific">Desulfurococcus amylolyticus DSM 16532</name>
    <dbReference type="NCBI Taxonomy" id="768672"/>
    <lineage>
        <taxon>Archaea</taxon>
        <taxon>Thermoproteota</taxon>
        <taxon>Thermoprotei</taxon>
        <taxon>Desulfurococcales</taxon>
        <taxon>Desulfurococcaceae</taxon>
        <taxon>Desulfurococcus</taxon>
    </lineage>
</organism>
<gene>
    <name evidence="1" type="ORF">Desfe_0683</name>
</gene>
<reference evidence="1 2" key="1">
    <citation type="journal article" date="2012" name="J. Bacteriol.">
        <title>Complete Genome Sequence of Desulfurococcus fermentans, a Hyperthermophilic Cellulolytic Crenarchaeon Isolated from a Freshwater Hot Spring in Kamchatka, Russia.</title>
        <authorList>
            <person name="Susanti D."/>
            <person name="Johnson E.F."/>
            <person name="Rodriguez J.R."/>
            <person name="Anderson I."/>
            <person name="Perevalova A.A."/>
            <person name="Kyrpides N."/>
            <person name="Lucas S."/>
            <person name="Han J."/>
            <person name="Lapidus A."/>
            <person name="Cheng J.F."/>
            <person name="Goodwin L."/>
            <person name="Pitluck S."/>
            <person name="Mavrommatis K."/>
            <person name="Peters L."/>
            <person name="Land M.L."/>
            <person name="Hauser L."/>
            <person name="Gopalan V."/>
            <person name="Chan P.P."/>
            <person name="Lowe T.M."/>
            <person name="Atomi H."/>
            <person name="Bonch-Osmolovskaya E.A."/>
            <person name="Woyke T."/>
            <person name="Mukhopadhyay B."/>
        </authorList>
    </citation>
    <scope>NUCLEOTIDE SEQUENCE [LARGE SCALE GENOMIC DNA]</scope>
    <source>
        <strain evidence="1 2">DSM 16532</strain>
    </source>
</reference>
<evidence type="ECO:0000313" key="1">
    <source>
        <dbReference type="EMBL" id="AFL66582.1"/>
    </source>
</evidence>
<proteinExistence type="predicted"/>
<dbReference type="eggNOG" id="arCOG10424">
    <property type="taxonomic scope" value="Archaea"/>
</dbReference>
<sequence>MISARDLLGFILSRTGCIHPFRVSRIIALAEIRWLNDRGSRLTSLVYRRESEVFYIEGFKEMLEGDPCFVRREGVPGVRTGCVEYVCGEPSIPEDVRQYIEGAIKEAMELGDTELNDRVVKNPLFARLLS</sequence>
<dbReference type="GeneID" id="13061056"/>
<protein>
    <submittedName>
        <fullName evidence="1">Uncharacterized protein</fullName>
    </submittedName>
</protein>